<feature type="non-terminal residue" evidence="7">
    <location>
        <position position="1"/>
    </location>
</feature>
<evidence type="ECO:0000256" key="2">
    <source>
        <dbReference type="ARBA" id="ARBA00022603"/>
    </source>
</evidence>
<evidence type="ECO:0000259" key="6">
    <source>
        <dbReference type="Pfam" id="PF07669"/>
    </source>
</evidence>
<keyword evidence="2" id="KW-0489">Methyltransferase</keyword>
<dbReference type="PANTHER" id="PTHR33841">
    <property type="entry name" value="DNA METHYLTRANSFERASE YEEA-RELATED"/>
    <property type="match status" value="1"/>
</dbReference>
<keyword evidence="3" id="KW-0808">Transferase</keyword>
<dbReference type="InterPro" id="IPR050953">
    <property type="entry name" value="N4_N6_ade-DNA_methylase"/>
</dbReference>
<name>A0A0F8Y855_9ZZZZ</name>
<evidence type="ECO:0000256" key="3">
    <source>
        <dbReference type="ARBA" id="ARBA00022679"/>
    </source>
</evidence>
<gene>
    <name evidence="7" type="ORF">LCGC14_2852510</name>
</gene>
<dbReference type="Pfam" id="PF07669">
    <property type="entry name" value="Eco57I"/>
    <property type="match status" value="1"/>
</dbReference>
<comment type="caution">
    <text evidence="7">The sequence shown here is derived from an EMBL/GenBank/DDBJ whole genome shotgun (WGS) entry which is preliminary data.</text>
</comment>
<dbReference type="AlphaFoldDB" id="A0A0F8Y855"/>
<protein>
    <recommendedName>
        <fullName evidence="1">site-specific DNA-methyltransferase (adenine-specific)</fullName>
        <ecNumber evidence="1">2.1.1.72</ecNumber>
    </recommendedName>
</protein>
<dbReference type="GO" id="GO:0009007">
    <property type="term" value="F:site-specific DNA-methyltransferase (adenine-specific) activity"/>
    <property type="evidence" value="ECO:0007669"/>
    <property type="project" value="UniProtKB-EC"/>
</dbReference>
<evidence type="ECO:0000256" key="5">
    <source>
        <dbReference type="ARBA" id="ARBA00047942"/>
    </source>
</evidence>
<evidence type="ECO:0000256" key="1">
    <source>
        <dbReference type="ARBA" id="ARBA00011900"/>
    </source>
</evidence>
<proteinExistence type="predicted"/>
<dbReference type="GO" id="GO:0032259">
    <property type="term" value="P:methylation"/>
    <property type="evidence" value="ECO:0007669"/>
    <property type="project" value="UniProtKB-KW"/>
</dbReference>
<evidence type="ECO:0000313" key="7">
    <source>
        <dbReference type="EMBL" id="KKK77543.1"/>
    </source>
</evidence>
<evidence type="ECO:0000256" key="4">
    <source>
        <dbReference type="ARBA" id="ARBA00022691"/>
    </source>
</evidence>
<keyword evidence="4" id="KW-0949">S-adenosyl-L-methionine</keyword>
<dbReference type="InterPro" id="IPR029063">
    <property type="entry name" value="SAM-dependent_MTases_sf"/>
</dbReference>
<dbReference type="InterPro" id="IPR027434">
    <property type="entry name" value="Homing_endonucl"/>
</dbReference>
<sequence>TILGIYKNALDIIKEDYYDVEIKKVIVKNNIYGVDINPNAIEIARLRLWLWITDSFDPENIEPLPNIDFNLRVGNSLIGLVEKRVIIKDQALIIDNIYKSELEIYTTNTIGFSCKPMYQTLRELGLFGSERKNVPSIIKEAIELAKNEVQDKDMHWSETSYGKIAHAWLLGFYDGDGTHQGGYSAAVGSSSKKLLQEIKDLFGSPNPVLTTTEPATEVMVFDKLTISTGYYGLTL</sequence>
<dbReference type="GO" id="GO:0006304">
    <property type="term" value="P:DNA modification"/>
    <property type="evidence" value="ECO:0007669"/>
    <property type="project" value="InterPro"/>
</dbReference>
<dbReference type="PANTHER" id="PTHR33841:SF1">
    <property type="entry name" value="DNA METHYLTRANSFERASE A"/>
    <property type="match status" value="1"/>
</dbReference>
<dbReference type="EC" id="2.1.1.72" evidence="1"/>
<feature type="domain" description="Type II methyltransferase M.TaqI-like" evidence="6">
    <location>
        <begin position="29"/>
        <end position="96"/>
    </location>
</feature>
<comment type="catalytic activity">
    <reaction evidence="5">
        <text>a 2'-deoxyadenosine in DNA + S-adenosyl-L-methionine = an N(6)-methyl-2'-deoxyadenosine in DNA + S-adenosyl-L-homocysteine + H(+)</text>
        <dbReference type="Rhea" id="RHEA:15197"/>
        <dbReference type="Rhea" id="RHEA-COMP:12418"/>
        <dbReference type="Rhea" id="RHEA-COMP:12419"/>
        <dbReference type="ChEBI" id="CHEBI:15378"/>
        <dbReference type="ChEBI" id="CHEBI:57856"/>
        <dbReference type="ChEBI" id="CHEBI:59789"/>
        <dbReference type="ChEBI" id="CHEBI:90615"/>
        <dbReference type="ChEBI" id="CHEBI:90616"/>
        <dbReference type="EC" id="2.1.1.72"/>
    </reaction>
</comment>
<reference evidence="7" key="1">
    <citation type="journal article" date="2015" name="Nature">
        <title>Complex archaea that bridge the gap between prokaryotes and eukaryotes.</title>
        <authorList>
            <person name="Spang A."/>
            <person name="Saw J.H."/>
            <person name="Jorgensen S.L."/>
            <person name="Zaremba-Niedzwiedzka K."/>
            <person name="Martijn J."/>
            <person name="Lind A.E."/>
            <person name="van Eijk R."/>
            <person name="Schleper C."/>
            <person name="Guy L."/>
            <person name="Ettema T.J."/>
        </authorList>
    </citation>
    <scope>NUCLEOTIDE SEQUENCE</scope>
</reference>
<dbReference type="SUPFAM" id="SSF55608">
    <property type="entry name" value="Homing endonucleases"/>
    <property type="match status" value="1"/>
</dbReference>
<dbReference type="InterPro" id="IPR011639">
    <property type="entry name" value="MethylTrfase_TaqI-like_dom"/>
</dbReference>
<dbReference type="EMBL" id="LAZR01054906">
    <property type="protein sequence ID" value="KKK77543.1"/>
    <property type="molecule type" value="Genomic_DNA"/>
</dbReference>
<accession>A0A0F8Y855</accession>
<dbReference type="SUPFAM" id="SSF53335">
    <property type="entry name" value="S-adenosyl-L-methionine-dependent methyltransferases"/>
    <property type="match status" value="1"/>
</dbReference>
<dbReference type="Gene3D" id="3.40.50.150">
    <property type="entry name" value="Vaccinia Virus protein VP39"/>
    <property type="match status" value="1"/>
</dbReference>
<organism evidence="7">
    <name type="scientific">marine sediment metagenome</name>
    <dbReference type="NCBI Taxonomy" id="412755"/>
    <lineage>
        <taxon>unclassified sequences</taxon>
        <taxon>metagenomes</taxon>
        <taxon>ecological metagenomes</taxon>
    </lineage>
</organism>